<protein>
    <submittedName>
        <fullName evidence="3">Glutamyl-tRNA amidotransferase subunit a</fullName>
    </submittedName>
</protein>
<gene>
    <name evidence="3" type="ORF">GQ607_004765</name>
</gene>
<dbReference type="Pfam" id="PF01425">
    <property type="entry name" value="Amidase"/>
    <property type="match status" value="1"/>
</dbReference>
<dbReference type="EMBL" id="WOWK01000020">
    <property type="protein sequence ID" value="KAF0327934.1"/>
    <property type="molecule type" value="Genomic_DNA"/>
</dbReference>
<keyword evidence="1" id="KW-0732">Signal</keyword>
<evidence type="ECO:0000313" key="4">
    <source>
        <dbReference type="Proteomes" id="UP000434172"/>
    </source>
</evidence>
<sequence>MASSWIAKAVSRLLCSVYAASFCRQPSTAQFPALLDATLDDLRQGLDGGLFTSVDLVNAYVARIDEVNDDLHAVAEINPDAVSIAASLDQARAEGGPLLGPLHGIPVLLKDNIATNDKMNNTAGSFALVGARVGEDSTVADKLRRAGAVILGKATMAQWATCRGTNSSAGWSARGGQPIGAYYPNQDPLESSSGSGIASSIGLAWASLGTETLGSITMPCDVSNLVGIKPTLGLVSRHLVIPITEHQDVVGPMARTVKDAAHLLAAITGPDARDNYTSAIPFTKTPDYAAACVDSGLQGKRIGIPRHLFKDIPWPNTNYSISVFDSAVDVLRSGGAEIIDDMWLPVGDHVTRLLNLSSQVMGADFLVNLEEYFAKLTYNPYNITTVAELRNWTQGDPREGYPEHNTEVWDKELVRGVRNTDPLFWELYTERQYLAGPLGYAGALKNHSLDALVLPTRFVLGPAALLGTPVIAVPFGRHPDDTPIVKDDFGNLDVLAPNLPFGIGFAGAAFSEEKLISMAYAFEQRTKARTAIKPYIQPKTELGDIVQSREWRTNRLDLV</sequence>
<feature type="chain" id="PRO_5034601661" evidence="1">
    <location>
        <begin position="20"/>
        <end position="559"/>
    </location>
</feature>
<dbReference type="OrthoDB" id="566138at2759"/>
<name>A0A8H3WJ81_9PEZI</name>
<dbReference type="InterPro" id="IPR023631">
    <property type="entry name" value="Amidase_dom"/>
</dbReference>
<keyword evidence="4" id="KW-1185">Reference proteome</keyword>
<dbReference type="Proteomes" id="UP000434172">
    <property type="component" value="Unassembled WGS sequence"/>
</dbReference>
<reference evidence="3 4" key="1">
    <citation type="submission" date="2019-12" db="EMBL/GenBank/DDBJ databases">
        <title>A genome sequence resource for the geographically widespread anthracnose pathogen Colletotrichum asianum.</title>
        <authorList>
            <person name="Meng Y."/>
        </authorList>
    </citation>
    <scope>NUCLEOTIDE SEQUENCE [LARGE SCALE GENOMIC DNA]</scope>
    <source>
        <strain evidence="3 4">ICMP 18580</strain>
    </source>
</reference>
<dbReference type="GO" id="GO:0016740">
    <property type="term" value="F:transferase activity"/>
    <property type="evidence" value="ECO:0007669"/>
    <property type="project" value="UniProtKB-KW"/>
</dbReference>
<evidence type="ECO:0000313" key="3">
    <source>
        <dbReference type="EMBL" id="KAF0327934.1"/>
    </source>
</evidence>
<dbReference type="PANTHER" id="PTHR42678">
    <property type="entry name" value="AMIDASE"/>
    <property type="match status" value="1"/>
</dbReference>
<evidence type="ECO:0000259" key="2">
    <source>
        <dbReference type="Pfam" id="PF01425"/>
    </source>
</evidence>
<proteinExistence type="predicted"/>
<feature type="signal peptide" evidence="1">
    <location>
        <begin position="1"/>
        <end position="19"/>
    </location>
</feature>
<evidence type="ECO:0000256" key="1">
    <source>
        <dbReference type="SAM" id="SignalP"/>
    </source>
</evidence>
<feature type="domain" description="Amidase" evidence="2">
    <location>
        <begin position="55"/>
        <end position="515"/>
    </location>
</feature>
<accession>A0A8H3WJ81</accession>
<dbReference type="AlphaFoldDB" id="A0A8H3WJ81"/>
<organism evidence="3 4">
    <name type="scientific">Colletotrichum asianum</name>
    <dbReference type="NCBI Taxonomy" id="702518"/>
    <lineage>
        <taxon>Eukaryota</taxon>
        <taxon>Fungi</taxon>
        <taxon>Dikarya</taxon>
        <taxon>Ascomycota</taxon>
        <taxon>Pezizomycotina</taxon>
        <taxon>Sordariomycetes</taxon>
        <taxon>Hypocreomycetidae</taxon>
        <taxon>Glomerellales</taxon>
        <taxon>Glomerellaceae</taxon>
        <taxon>Colletotrichum</taxon>
        <taxon>Colletotrichum gloeosporioides species complex</taxon>
    </lineage>
</organism>
<dbReference type="Gene3D" id="3.90.1300.10">
    <property type="entry name" value="Amidase signature (AS) domain"/>
    <property type="match status" value="1"/>
</dbReference>
<keyword evidence="3" id="KW-0808">Transferase</keyword>
<dbReference type="InterPro" id="IPR036928">
    <property type="entry name" value="AS_sf"/>
</dbReference>
<dbReference type="SUPFAM" id="SSF75304">
    <property type="entry name" value="Amidase signature (AS) enzymes"/>
    <property type="match status" value="1"/>
</dbReference>
<dbReference type="PANTHER" id="PTHR42678:SF34">
    <property type="entry name" value="OS04G0183300 PROTEIN"/>
    <property type="match status" value="1"/>
</dbReference>
<comment type="caution">
    <text evidence="3">The sequence shown here is derived from an EMBL/GenBank/DDBJ whole genome shotgun (WGS) entry which is preliminary data.</text>
</comment>